<evidence type="ECO:0000313" key="7">
    <source>
        <dbReference type="Proteomes" id="UP000887013"/>
    </source>
</evidence>
<dbReference type="GO" id="GO:0035556">
    <property type="term" value="P:intracellular signal transduction"/>
    <property type="evidence" value="ECO:0007669"/>
    <property type="project" value="InterPro"/>
</dbReference>
<dbReference type="PANTHER" id="PTHR16305:SF28">
    <property type="entry name" value="GUANYLATE CYCLASE DOMAIN-CONTAINING PROTEIN"/>
    <property type="match status" value="1"/>
</dbReference>
<dbReference type="OrthoDB" id="6425263at2759"/>
<dbReference type="InterPro" id="IPR029787">
    <property type="entry name" value="Nucleotide_cyclase"/>
</dbReference>
<proteinExistence type="predicted"/>
<evidence type="ECO:0000313" key="6">
    <source>
        <dbReference type="EMBL" id="GFT12530.1"/>
    </source>
</evidence>
<sequence>MLKRQFSTGRRKSSITEAEHTLQKLEDEEEHKERPDLKFLPLTFIPNIIVEEIMNESFRVIPYQIHNNGVILIADVCGFTSLTESYCKKGTSGIEELAKILNGYMSTLAGMLLDAGGDILNFAGDAFLVYWPESNESVEKAYDCAVSLQTHECLQTKNLDGTLKVKIGDRTNVHDEQRIDNISFIFDVLQITEVQFDQIGVSHLNNGTKSYRKVTRTTLLGKGKVVNWILGSPHDFLLFVIAGYGIAEAHHAEEMCQAGDIIVSKSVFKTLEEIKAKTFKTTVLTHGFVKISNCKAISIIEPHPERFDDFPEWTNEHVKVAKIFLIPSLRDQILSVCKTSLGELAQIADKIDEVSGDNLTIGNPELEESDLNVLLAEFSELKEIIRKMFVPSS</sequence>
<reference evidence="6" key="1">
    <citation type="submission" date="2020-08" db="EMBL/GenBank/DDBJ databases">
        <title>Multicomponent nature underlies the extraordinary mechanical properties of spider dragline silk.</title>
        <authorList>
            <person name="Kono N."/>
            <person name="Nakamura H."/>
            <person name="Mori M."/>
            <person name="Yoshida Y."/>
            <person name="Ohtoshi R."/>
            <person name="Malay A.D."/>
            <person name="Moran D.A.P."/>
            <person name="Tomita M."/>
            <person name="Numata K."/>
            <person name="Arakawa K."/>
        </authorList>
    </citation>
    <scope>NUCLEOTIDE SEQUENCE</scope>
</reference>
<keyword evidence="1" id="KW-0547">Nucleotide-binding</keyword>
<dbReference type="EMBL" id="BMAW01104111">
    <property type="protein sequence ID" value="GFT12530.1"/>
    <property type="molecule type" value="Genomic_DNA"/>
</dbReference>
<dbReference type="Proteomes" id="UP000887013">
    <property type="component" value="Unassembled WGS sequence"/>
</dbReference>
<dbReference type="AlphaFoldDB" id="A0A8X6TI80"/>
<feature type="compositionally biased region" description="Basic and acidic residues" evidence="4">
    <location>
        <begin position="17"/>
        <end position="29"/>
    </location>
</feature>
<dbReference type="GO" id="GO:0005524">
    <property type="term" value="F:ATP binding"/>
    <property type="evidence" value="ECO:0007669"/>
    <property type="project" value="UniProtKB-KW"/>
</dbReference>
<feature type="domain" description="Guanylate cyclase" evidence="5">
    <location>
        <begin position="70"/>
        <end position="129"/>
    </location>
</feature>
<keyword evidence="7" id="KW-1185">Reference proteome</keyword>
<comment type="caution">
    <text evidence="6">The sequence shown here is derived from an EMBL/GenBank/DDBJ whole genome shotgun (WGS) entry which is preliminary data.</text>
</comment>
<dbReference type="InterPro" id="IPR001054">
    <property type="entry name" value="A/G_cyclase"/>
</dbReference>
<dbReference type="SUPFAM" id="SSF55073">
    <property type="entry name" value="Nucleotide cyclase"/>
    <property type="match status" value="1"/>
</dbReference>
<dbReference type="GO" id="GO:0009190">
    <property type="term" value="P:cyclic nucleotide biosynthetic process"/>
    <property type="evidence" value="ECO:0007669"/>
    <property type="project" value="InterPro"/>
</dbReference>
<evidence type="ECO:0000256" key="1">
    <source>
        <dbReference type="ARBA" id="ARBA00022741"/>
    </source>
</evidence>
<dbReference type="Gene3D" id="3.30.70.1230">
    <property type="entry name" value="Nucleotide cyclase"/>
    <property type="match status" value="1"/>
</dbReference>
<accession>A0A8X6TI80</accession>
<dbReference type="GO" id="GO:0004016">
    <property type="term" value="F:adenylate cyclase activity"/>
    <property type="evidence" value="ECO:0007669"/>
    <property type="project" value="TreeGrafter"/>
</dbReference>
<evidence type="ECO:0000256" key="3">
    <source>
        <dbReference type="ARBA" id="ARBA00023239"/>
    </source>
</evidence>
<keyword evidence="3" id="KW-0456">Lyase</keyword>
<dbReference type="PANTHER" id="PTHR16305">
    <property type="entry name" value="TESTICULAR SOLUBLE ADENYLYL CYCLASE"/>
    <property type="match status" value="1"/>
</dbReference>
<evidence type="ECO:0000256" key="4">
    <source>
        <dbReference type="SAM" id="MobiDB-lite"/>
    </source>
</evidence>
<dbReference type="PROSITE" id="PS50125">
    <property type="entry name" value="GUANYLATE_CYCLASE_2"/>
    <property type="match status" value="1"/>
</dbReference>
<feature type="region of interest" description="Disordered" evidence="4">
    <location>
        <begin position="1"/>
        <end position="29"/>
    </location>
</feature>
<organism evidence="6 7">
    <name type="scientific">Nephila pilipes</name>
    <name type="common">Giant wood spider</name>
    <name type="synonym">Nephila maculata</name>
    <dbReference type="NCBI Taxonomy" id="299642"/>
    <lineage>
        <taxon>Eukaryota</taxon>
        <taxon>Metazoa</taxon>
        <taxon>Ecdysozoa</taxon>
        <taxon>Arthropoda</taxon>
        <taxon>Chelicerata</taxon>
        <taxon>Arachnida</taxon>
        <taxon>Araneae</taxon>
        <taxon>Araneomorphae</taxon>
        <taxon>Entelegynae</taxon>
        <taxon>Araneoidea</taxon>
        <taxon>Nephilidae</taxon>
        <taxon>Nephila</taxon>
    </lineage>
</organism>
<evidence type="ECO:0000259" key="5">
    <source>
        <dbReference type="PROSITE" id="PS50125"/>
    </source>
</evidence>
<keyword evidence="2" id="KW-0067">ATP-binding</keyword>
<name>A0A8X6TI80_NEPPI</name>
<protein>
    <submittedName>
        <fullName evidence="6">Guanylate cyclase domain-containing protein</fullName>
    </submittedName>
</protein>
<feature type="compositionally biased region" description="Basic residues" evidence="4">
    <location>
        <begin position="1"/>
        <end position="13"/>
    </location>
</feature>
<evidence type="ECO:0000256" key="2">
    <source>
        <dbReference type="ARBA" id="ARBA00022840"/>
    </source>
</evidence>
<gene>
    <name evidence="6" type="primary">AVEN_168730_1</name>
    <name evidence="6" type="ORF">NPIL_470381</name>
</gene>
<dbReference type="GO" id="GO:0005737">
    <property type="term" value="C:cytoplasm"/>
    <property type="evidence" value="ECO:0007669"/>
    <property type="project" value="TreeGrafter"/>
</dbReference>